<dbReference type="Proteomes" id="UP001234178">
    <property type="component" value="Unassembled WGS sequence"/>
</dbReference>
<protein>
    <recommendedName>
        <fullName evidence="8">BHLH domain-containing protein</fullName>
    </recommendedName>
</protein>
<evidence type="ECO:0000313" key="10">
    <source>
        <dbReference type="Proteomes" id="UP001234178"/>
    </source>
</evidence>
<keyword evidence="4" id="KW-0524">Neurogenesis</keyword>
<comment type="subcellular location">
    <subcellularLocation>
        <location evidence="1">Nucleus</location>
    </subcellularLocation>
</comment>
<proteinExistence type="predicted"/>
<feature type="compositionally biased region" description="Basic residues" evidence="6">
    <location>
        <begin position="228"/>
        <end position="238"/>
    </location>
</feature>
<dbReference type="InterPro" id="IPR011598">
    <property type="entry name" value="bHLH_dom"/>
</dbReference>
<sequence length="342" mass="37768">MFQDCNRKRFLATVSKTGKRDDELSAYLNDNKCITALPPVSSFRQPKRSCYDAASDGYNTPSPMSSESSDHHGHHMGGGHPTYGGHLGESPLPSPNQRHAVSPASAASSEEELRQRLQYFVQPPASNNSSGNYYDLRVSVKEDPERCYLSVGLPTPSSPGSPLNSHLPHMVNSPISPAPSSVHPAMGEYRNPSSNQSGSDSESTLPRSTSSASNGQKRSLKEVAPQVMKKRRLAANARERRRMNNLNSAFDRLRDVVPALGNDRQLSKYETLQMAQSYITALCELLHRLRVTLLSTCSRFRVMSVEPPTFLRVTKDFSEDRLGAVALKLFVFILGYVVLRTS</sequence>
<dbReference type="InterPro" id="IPR036638">
    <property type="entry name" value="HLH_DNA-bd_sf"/>
</dbReference>
<reference evidence="9 10" key="1">
    <citation type="journal article" date="2023" name="Nucleic Acids Res.">
        <title>The hologenome of Daphnia magna reveals possible DNA methylation and microbiome-mediated evolution of the host genome.</title>
        <authorList>
            <person name="Chaturvedi A."/>
            <person name="Li X."/>
            <person name="Dhandapani V."/>
            <person name="Marshall H."/>
            <person name="Kissane S."/>
            <person name="Cuenca-Cambronero M."/>
            <person name="Asole G."/>
            <person name="Calvet F."/>
            <person name="Ruiz-Romero M."/>
            <person name="Marangio P."/>
            <person name="Guigo R."/>
            <person name="Rago D."/>
            <person name="Mirbahai L."/>
            <person name="Eastwood N."/>
            <person name="Colbourne J.K."/>
            <person name="Zhou J."/>
            <person name="Mallon E."/>
            <person name="Orsini L."/>
        </authorList>
    </citation>
    <scope>NUCLEOTIDE SEQUENCE [LARGE SCALE GENOMIC DNA]</scope>
    <source>
        <strain evidence="9">LRV0_1</strain>
    </source>
</reference>
<evidence type="ECO:0000313" key="9">
    <source>
        <dbReference type="EMBL" id="KAK4030290.1"/>
    </source>
</evidence>
<dbReference type="SUPFAM" id="SSF47459">
    <property type="entry name" value="HLH, helix-loop-helix DNA-binding domain"/>
    <property type="match status" value="1"/>
</dbReference>
<evidence type="ECO:0000256" key="4">
    <source>
        <dbReference type="ARBA" id="ARBA00022902"/>
    </source>
</evidence>
<dbReference type="Pfam" id="PF00010">
    <property type="entry name" value="HLH"/>
    <property type="match status" value="1"/>
</dbReference>
<keyword evidence="7" id="KW-1133">Transmembrane helix</keyword>
<feature type="compositionally biased region" description="Gly residues" evidence="6">
    <location>
        <begin position="78"/>
        <end position="87"/>
    </location>
</feature>
<evidence type="ECO:0000259" key="8">
    <source>
        <dbReference type="PROSITE" id="PS50888"/>
    </source>
</evidence>
<dbReference type="Gene3D" id="4.10.280.10">
    <property type="entry name" value="Helix-loop-helix DNA-binding domain"/>
    <property type="match status" value="1"/>
</dbReference>
<dbReference type="PANTHER" id="PTHR19290:SF162">
    <property type="entry name" value="TRANSCRIPTION FACTOR ATOH7"/>
    <property type="match status" value="1"/>
</dbReference>
<evidence type="ECO:0000256" key="1">
    <source>
        <dbReference type="ARBA" id="ARBA00004123"/>
    </source>
</evidence>
<accession>A0ABR0AYT1</accession>
<feature type="compositionally biased region" description="Polar residues" evidence="6">
    <location>
        <begin position="57"/>
        <end position="67"/>
    </location>
</feature>
<keyword evidence="2" id="KW-0217">Developmental protein</keyword>
<evidence type="ECO:0000256" key="6">
    <source>
        <dbReference type="SAM" id="MobiDB-lite"/>
    </source>
</evidence>
<keyword evidence="10" id="KW-1185">Reference proteome</keyword>
<evidence type="ECO:0000256" key="2">
    <source>
        <dbReference type="ARBA" id="ARBA00022473"/>
    </source>
</evidence>
<feature type="compositionally biased region" description="Polar residues" evidence="6">
    <location>
        <begin position="191"/>
        <end position="217"/>
    </location>
</feature>
<dbReference type="PANTHER" id="PTHR19290">
    <property type="entry name" value="BASIC HELIX-LOOP-HELIX PROTEIN NEUROGENIN-RELATED"/>
    <property type="match status" value="1"/>
</dbReference>
<dbReference type="PROSITE" id="PS50888">
    <property type="entry name" value="BHLH"/>
    <property type="match status" value="1"/>
</dbReference>
<feature type="transmembrane region" description="Helical" evidence="7">
    <location>
        <begin position="322"/>
        <end position="339"/>
    </location>
</feature>
<feature type="compositionally biased region" description="Low complexity" evidence="6">
    <location>
        <begin position="150"/>
        <end position="163"/>
    </location>
</feature>
<dbReference type="InterPro" id="IPR050359">
    <property type="entry name" value="bHLH_transcription_factors"/>
</dbReference>
<evidence type="ECO:0000256" key="3">
    <source>
        <dbReference type="ARBA" id="ARBA00022782"/>
    </source>
</evidence>
<feature type="region of interest" description="Disordered" evidence="6">
    <location>
        <begin position="150"/>
        <end position="238"/>
    </location>
</feature>
<organism evidence="9 10">
    <name type="scientific">Daphnia magna</name>
    <dbReference type="NCBI Taxonomy" id="35525"/>
    <lineage>
        <taxon>Eukaryota</taxon>
        <taxon>Metazoa</taxon>
        <taxon>Ecdysozoa</taxon>
        <taxon>Arthropoda</taxon>
        <taxon>Crustacea</taxon>
        <taxon>Branchiopoda</taxon>
        <taxon>Diplostraca</taxon>
        <taxon>Cladocera</taxon>
        <taxon>Anomopoda</taxon>
        <taxon>Daphniidae</taxon>
        <taxon>Daphnia</taxon>
    </lineage>
</organism>
<evidence type="ECO:0000256" key="7">
    <source>
        <dbReference type="SAM" id="Phobius"/>
    </source>
</evidence>
<gene>
    <name evidence="9" type="ORF">OUZ56_023278</name>
</gene>
<dbReference type="SMART" id="SM00353">
    <property type="entry name" value="HLH"/>
    <property type="match status" value="1"/>
</dbReference>
<keyword evidence="3" id="KW-0221">Differentiation</keyword>
<dbReference type="EMBL" id="JAOYFB010000039">
    <property type="protein sequence ID" value="KAK4030290.1"/>
    <property type="molecule type" value="Genomic_DNA"/>
</dbReference>
<keyword evidence="7" id="KW-0812">Transmembrane</keyword>
<name>A0ABR0AYT1_9CRUS</name>
<feature type="region of interest" description="Disordered" evidence="6">
    <location>
        <begin position="42"/>
        <end position="113"/>
    </location>
</feature>
<keyword evidence="5" id="KW-0539">Nucleus</keyword>
<comment type="caution">
    <text evidence="9">The sequence shown here is derived from an EMBL/GenBank/DDBJ whole genome shotgun (WGS) entry which is preliminary data.</text>
</comment>
<feature type="domain" description="BHLH" evidence="8">
    <location>
        <begin position="230"/>
        <end position="282"/>
    </location>
</feature>
<dbReference type="CDD" id="cd19715">
    <property type="entry name" value="bHLH_TS_amos_like"/>
    <property type="match status" value="1"/>
</dbReference>
<evidence type="ECO:0000256" key="5">
    <source>
        <dbReference type="ARBA" id="ARBA00023242"/>
    </source>
</evidence>
<keyword evidence="7" id="KW-0472">Membrane</keyword>